<dbReference type="GO" id="GO:0008483">
    <property type="term" value="F:transaminase activity"/>
    <property type="evidence" value="ECO:0007669"/>
    <property type="project" value="UniProtKB-KW"/>
</dbReference>
<keyword evidence="1" id="KW-0663">Pyridoxal phosphate</keyword>
<organism evidence="2 3">
    <name type="scientific">Marine Group I thaumarchaeote</name>
    <dbReference type="NCBI Taxonomy" id="2511932"/>
    <lineage>
        <taxon>Archaea</taxon>
        <taxon>Nitrososphaerota</taxon>
        <taxon>Marine Group I</taxon>
    </lineage>
</organism>
<dbReference type="SUPFAM" id="SSF53383">
    <property type="entry name" value="PLP-dependent transferases"/>
    <property type="match status" value="1"/>
</dbReference>
<accession>A0A7K4NTT5</accession>
<dbReference type="Proteomes" id="UP000534207">
    <property type="component" value="Unassembled WGS sequence"/>
</dbReference>
<evidence type="ECO:0000256" key="1">
    <source>
        <dbReference type="RuleBase" id="RU004508"/>
    </source>
</evidence>
<dbReference type="Pfam" id="PF01041">
    <property type="entry name" value="DegT_DnrJ_EryC1"/>
    <property type="match status" value="2"/>
</dbReference>
<dbReference type="InterPro" id="IPR015422">
    <property type="entry name" value="PyrdxlP-dep_Trfase_small"/>
</dbReference>
<dbReference type="GO" id="GO:0030170">
    <property type="term" value="F:pyridoxal phosphate binding"/>
    <property type="evidence" value="ECO:0007669"/>
    <property type="project" value="TreeGrafter"/>
</dbReference>
<dbReference type="InterPro" id="IPR000653">
    <property type="entry name" value="DegT/StrS_aminotransferase"/>
</dbReference>
<dbReference type="PANTHER" id="PTHR30244">
    <property type="entry name" value="TRANSAMINASE"/>
    <property type="match status" value="1"/>
</dbReference>
<comment type="similarity">
    <text evidence="1">Belongs to the DegT/DnrJ/EryC1 family.</text>
</comment>
<keyword evidence="2" id="KW-0808">Transferase</keyword>
<evidence type="ECO:0000313" key="3">
    <source>
        <dbReference type="Proteomes" id="UP000534207"/>
    </source>
</evidence>
<dbReference type="AlphaFoldDB" id="A0A7K4NTT5"/>
<proteinExistence type="inferred from homology"/>
<dbReference type="GO" id="GO:0000271">
    <property type="term" value="P:polysaccharide biosynthetic process"/>
    <property type="evidence" value="ECO:0007669"/>
    <property type="project" value="TreeGrafter"/>
</dbReference>
<dbReference type="PANTHER" id="PTHR30244:SF34">
    <property type="entry name" value="DTDP-4-AMINO-4,6-DIDEOXYGALACTOSE TRANSAMINASE"/>
    <property type="match status" value="1"/>
</dbReference>
<dbReference type="EMBL" id="JACASW010000005">
    <property type="protein sequence ID" value="NWK06357.1"/>
    <property type="molecule type" value="Genomic_DNA"/>
</dbReference>
<dbReference type="PIRSF" id="PIRSF000390">
    <property type="entry name" value="PLP_StrS"/>
    <property type="match status" value="1"/>
</dbReference>
<dbReference type="InterPro" id="IPR015424">
    <property type="entry name" value="PyrdxlP-dep_Trfase"/>
</dbReference>
<gene>
    <name evidence="2" type="ORF">HX827_03330</name>
</gene>
<dbReference type="Gene3D" id="3.90.1150.10">
    <property type="entry name" value="Aspartate Aminotransferase, domain 1"/>
    <property type="match status" value="1"/>
</dbReference>
<dbReference type="InterPro" id="IPR015421">
    <property type="entry name" value="PyrdxlP-dep_Trfase_major"/>
</dbReference>
<dbReference type="Gene3D" id="3.40.640.10">
    <property type="entry name" value="Type I PLP-dependent aspartate aminotransferase-like (Major domain)"/>
    <property type="match status" value="2"/>
</dbReference>
<comment type="caution">
    <text evidence="2">The sequence shown here is derived from an EMBL/GenBank/DDBJ whole genome shotgun (WGS) entry which is preliminary data.</text>
</comment>
<evidence type="ECO:0000313" key="2">
    <source>
        <dbReference type="EMBL" id="NWK06357.1"/>
    </source>
</evidence>
<reference evidence="2 3" key="1">
    <citation type="journal article" date="2019" name="Environ. Microbiol.">
        <title>Genomics insights into ecotype formation of ammonia-oxidizing archaea in the deep ocean.</title>
        <authorList>
            <person name="Wang Y."/>
            <person name="Huang J.M."/>
            <person name="Cui G.J."/>
            <person name="Nunoura T."/>
            <person name="Takaki Y."/>
            <person name="Li W.L."/>
            <person name="Li J."/>
            <person name="Gao Z.M."/>
            <person name="Takai K."/>
            <person name="Zhang A.Q."/>
            <person name="Stepanauskas R."/>
        </authorList>
    </citation>
    <scope>NUCLEOTIDE SEQUENCE [LARGE SCALE GENOMIC DNA]</scope>
    <source>
        <strain evidence="2 3">G13</strain>
    </source>
</reference>
<keyword evidence="2" id="KW-0032">Aminotransferase</keyword>
<sequence>MKQKFIPQFIPYWDETEIKAVEKILHSDYLNEHKTVREFEKKFSEFVGAKYCITCTSGTTALYIGLMALLEKKSFKSIYIPDYAGIFTSYASIQAGLKPILADVEKNGSLKLGNQPKFTVHSNGRLGKPLDIEDCAQAISHHTKNCISCYSFASTKHITTAGQGGAVCCDDKKTFDILSRLKDLGRNDRQKLKPMSDDFEFWGFNSKFTEIQAAFGLIQLKKLPLRLKRLKKIYRIIINELKNEKITFFDDDPKWYIDMLVDNPSRVLGNLKKLGIQGRRFYRPLHQQTFFAQKQYSEKSFKNSNYLYDHGIWLPSTTNLSNMEITRIIDSVKIALRS</sequence>
<protein>
    <submittedName>
        <fullName evidence="2">DegT/DnrJ/EryC1/StrS family aminotransferase</fullName>
    </submittedName>
</protein>
<name>A0A7K4NTT5_9ARCH</name>